<dbReference type="Pfam" id="PF13424">
    <property type="entry name" value="TPR_12"/>
    <property type="match status" value="1"/>
</dbReference>
<evidence type="ECO:0000259" key="2">
    <source>
        <dbReference type="PROSITE" id="PS50943"/>
    </source>
</evidence>
<evidence type="ECO:0000313" key="4">
    <source>
        <dbReference type="Proteomes" id="UP000290365"/>
    </source>
</evidence>
<feature type="domain" description="HTH cro/C1-type" evidence="2">
    <location>
        <begin position="16"/>
        <end position="71"/>
    </location>
</feature>
<dbReference type="PANTHER" id="PTHR47691:SF3">
    <property type="entry name" value="HTH-TYPE TRANSCRIPTIONAL REGULATOR RV0890C-RELATED"/>
    <property type="match status" value="1"/>
</dbReference>
<dbReference type="Gene3D" id="3.40.50.300">
    <property type="entry name" value="P-loop containing nucleotide triphosphate hydrolases"/>
    <property type="match status" value="1"/>
</dbReference>
<dbReference type="PROSITE" id="PS50943">
    <property type="entry name" value="HTH_CROC1"/>
    <property type="match status" value="1"/>
</dbReference>
<dbReference type="RefSeq" id="WP_129886877.1">
    <property type="nucleotide sequence ID" value="NZ_CP035758.1"/>
</dbReference>
<dbReference type="SUPFAM" id="SSF52540">
    <property type="entry name" value="P-loop containing nucleoside triphosphate hydrolases"/>
    <property type="match status" value="1"/>
</dbReference>
<keyword evidence="1" id="KW-0802">TPR repeat</keyword>
<proteinExistence type="predicted"/>
<dbReference type="PROSITE" id="PS50005">
    <property type="entry name" value="TPR"/>
    <property type="match status" value="1"/>
</dbReference>
<dbReference type="SMART" id="SM00382">
    <property type="entry name" value="AAA"/>
    <property type="match status" value="1"/>
</dbReference>
<dbReference type="KEGG" id="kbs:EPA93_09660"/>
<dbReference type="InterPro" id="IPR010982">
    <property type="entry name" value="Lambda_DNA-bd_dom_sf"/>
</dbReference>
<dbReference type="Pfam" id="PF00931">
    <property type="entry name" value="NB-ARC"/>
    <property type="match status" value="1"/>
</dbReference>
<dbReference type="OrthoDB" id="137340at2"/>
<sequence length="933" mass="105066">MIALKKTQQNHPNVLLRRARQTRGWTQQEVADQIGAPQAFMVNRWENGTARPSPRYREKLCQLFGKSSEELGLGKRVVQSASTNVQEPIYDTAIPFRLFSTSTFIGRDQLVEQLKQQLCDESKATMIALQGLPGVGKTSLAGAIATHADVQRHFQDGVLWAALGPQPDLLSLLNHWGKLLGLDDTVRTSLRDYDNWVQALRDMIGTRRMLLIIDDAWNIADALACTVGGPGCAYLLTTRIPDVAVRFAGTNVVQIPELNIDEGVQLLDRIVPSLREMAPEIIPTLVKAVGGLPLALSLMGNYLQTQSRGYQHRRIKAALDRLQQAEERLRLEQPQAGLTRDARLPIGTSLTLRAMIDMSVAILDQPARKALAALSLFPSKPGSFSEEVALIVADTNVATLDRLVDAGLVEVVDLDRYQLHQTITDYARSLPLDSQTEERLVEYIAGYVERYATEKDALEQEYSLILIALELAQKYDTYQSAYIRYICALAAFWNERGLNLFAEKHLQQASIIARSRKDPARLINILCALGENLYLQGKYEPAQTPLQEGLELARQQNDLHRTAELLSRLGLVVGELGDYEQAKQYFEKALPVAYRASYHKVWCTICSNLAGVLALQGDLSQAEVLLRRGLRQAYRWKAHRQSTTMLANLGWMQWKRGNIKQAEVIMKKALKQIRGAKYQYMEVQVLVNLGWVTMEQADYTQAKQYLQEAEVLARRTGQRVALGESFAVQGFIALKQGDHARAETHLKEGLALMRRISHRGHICLLLMFMSIARAWDRDFAQAGEFLHEGLELATQMGIREYHSGLLIIQGVCLLQQGKVEQAESCLRQGQELAFEVGAPFYIGLAHIVWGEWYLRQQLFAEAEAAFQKNLELIPPAFRELIAWTQWGLARTALAQGQIDTALQLGQTSLNTFEQIDHVMKKIVKRWYMHLHSK</sequence>
<dbReference type="AlphaFoldDB" id="A0A4V0YYH7"/>
<dbReference type="CDD" id="cd00093">
    <property type="entry name" value="HTH_XRE"/>
    <property type="match status" value="1"/>
</dbReference>
<gene>
    <name evidence="3" type="ORF">EPA93_09660</name>
</gene>
<evidence type="ECO:0000313" key="3">
    <source>
        <dbReference type="EMBL" id="QBD76261.1"/>
    </source>
</evidence>
<dbReference type="SUPFAM" id="SSF48452">
    <property type="entry name" value="TPR-like"/>
    <property type="match status" value="2"/>
</dbReference>
<dbReference type="InterPro" id="IPR019734">
    <property type="entry name" value="TPR_rpt"/>
</dbReference>
<dbReference type="Gene3D" id="1.25.40.10">
    <property type="entry name" value="Tetratricopeptide repeat domain"/>
    <property type="match status" value="2"/>
</dbReference>
<accession>A0A4V0YYH7</accession>
<dbReference type="InterPro" id="IPR001387">
    <property type="entry name" value="Cro/C1-type_HTH"/>
</dbReference>
<dbReference type="SUPFAM" id="SSF47413">
    <property type="entry name" value="lambda repressor-like DNA-binding domains"/>
    <property type="match status" value="1"/>
</dbReference>
<organism evidence="3 4">
    <name type="scientific">Ktedonosporobacter rubrisoli</name>
    <dbReference type="NCBI Taxonomy" id="2509675"/>
    <lineage>
        <taxon>Bacteria</taxon>
        <taxon>Bacillati</taxon>
        <taxon>Chloroflexota</taxon>
        <taxon>Ktedonobacteria</taxon>
        <taxon>Ktedonobacterales</taxon>
        <taxon>Ktedonosporobacteraceae</taxon>
        <taxon>Ktedonosporobacter</taxon>
    </lineage>
</organism>
<dbReference type="Gene3D" id="1.10.260.40">
    <property type="entry name" value="lambda repressor-like DNA-binding domains"/>
    <property type="match status" value="1"/>
</dbReference>
<dbReference type="Proteomes" id="UP000290365">
    <property type="component" value="Chromosome"/>
</dbReference>
<dbReference type="InterPro" id="IPR011990">
    <property type="entry name" value="TPR-like_helical_dom_sf"/>
</dbReference>
<dbReference type="InterPro" id="IPR003593">
    <property type="entry name" value="AAA+_ATPase"/>
</dbReference>
<name>A0A4V0YYH7_KTERU</name>
<dbReference type="SMART" id="SM00530">
    <property type="entry name" value="HTH_XRE"/>
    <property type="match status" value="1"/>
</dbReference>
<dbReference type="GO" id="GO:0043531">
    <property type="term" value="F:ADP binding"/>
    <property type="evidence" value="ECO:0007669"/>
    <property type="project" value="InterPro"/>
</dbReference>
<dbReference type="InterPro" id="IPR027417">
    <property type="entry name" value="P-loop_NTPase"/>
</dbReference>
<dbReference type="SMART" id="SM00028">
    <property type="entry name" value="TPR"/>
    <property type="match status" value="9"/>
</dbReference>
<feature type="repeat" description="TPR" evidence="1">
    <location>
        <begin position="563"/>
        <end position="596"/>
    </location>
</feature>
<dbReference type="GO" id="GO:0003677">
    <property type="term" value="F:DNA binding"/>
    <property type="evidence" value="ECO:0007669"/>
    <property type="project" value="InterPro"/>
</dbReference>
<dbReference type="InterPro" id="IPR041617">
    <property type="entry name" value="TPR_MalT"/>
</dbReference>
<evidence type="ECO:0000256" key="1">
    <source>
        <dbReference type="PROSITE-ProRule" id="PRU00339"/>
    </source>
</evidence>
<dbReference type="EMBL" id="CP035758">
    <property type="protein sequence ID" value="QBD76261.1"/>
    <property type="molecule type" value="Genomic_DNA"/>
</dbReference>
<dbReference type="Pfam" id="PF01381">
    <property type="entry name" value="HTH_3"/>
    <property type="match status" value="1"/>
</dbReference>
<reference evidence="3 4" key="1">
    <citation type="submission" date="2019-01" db="EMBL/GenBank/DDBJ databases">
        <title>Ktedonosporobacter rubrisoli SCAWS-G2.</title>
        <authorList>
            <person name="Huang Y."/>
            <person name="Yan B."/>
        </authorList>
    </citation>
    <scope>NUCLEOTIDE SEQUENCE [LARGE SCALE GENOMIC DNA]</scope>
    <source>
        <strain evidence="3 4">SCAWS-G2</strain>
    </source>
</reference>
<dbReference type="PROSITE" id="PS50293">
    <property type="entry name" value="TPR_REGION"/>
    <property type="match status" value="1"/>
</dbReference>
<dbReference type="InterPro" id="IPR002182">
    <property type="entry name" value="NB-ARC"/>
</dbReference>
<dbReference type="Pfam" id="PF17874">
    <property type="entry name" value="TPR_MalT"/>
    <property type="match status" value="1"/>
</dbReference>
<dbReference type="PANTHER" id="PTHR47691">
    <property type="entry name" value="REGULATOR-RELATED"/>
    <property type="match status" value="1"/>
</dbReference>
<dbReference type="PRINTS" id="PR00364">
    <property type="entry name" value="DISEASERSIST"/>
</dbReference>
<protein>
    <submittedName>
        <fullName evidence="3">Tetratricopeptide repeat protein</fullName>
    </submittedName>
</protein>
<keyword evidence="4" id="KW-1185">Reference proteome</keyword>